<name>A0ABV0SWD1_9TELE</name>
<dbReference type="Proteomes" id="UP001482620">
    <property type="component" value="Unassembled WGS sequence"/>
</dbReference>
<reference evidence="2 3" key="1">
    <citation type="submission" date="2021-06" db="EMBL/GenBank/DDBJ databases">
        <authorList>
            <person name="Palmer J.M."/>
        </authorList>
    </citation>
    <scope>NUCLEOTIDE SEQUENCE [LARGE SCALE GENOMIC DNA]</scope>
    <source>
        <strain evidence="3">if_2019</strain>
        <tissue evidence="2">Muscle</tissue>
    </source>
</reference>
<comment type="caution">
    <text evidence="2">The sequence shown here is derived from an EMBL/GenBank/DDBJ whole genome shotgun (WGS) entry which is preliminary data.</text>
</comment>
<dbReference type="EMBL" id="JAHRIQ010011957">
    <property type="protein sequence ID" value="MEQ2224307.1"/>
    <property type="molecule type" value="Genomic_DNA"/>
</dbReference>
<feature type="compositionally biased region" description="Basic and acidic residues" evidence="1">
    <location>
        <begin position="9"/>
        <end position="63"/>
    </location>
</feature>
<organism evidence="2 3">
    <name type="scientific">Ilyodon furcidens</name>
    <name type="common">goldbreast splitfin</name>
    <dbReference type="NCBI Taxonomy" id="33524"/>
    <lineage>
        <taxon>Eukaryota</taxon>
        <taxon>Metazoa</taxon>
        <taxon>Chordata</taxon>
        <taxon>Craniata</taxon>
        <taxon>Vertebrata</taxon>
        <taxon>Euteleostomi</taxon>
        <taxon>Actinopterygii</taxon>
        <taxon>Neopterygii</taxon>
        <taxon>Teleostei</taxon>
        <taxon>Neoteleostei</taxon>
        <taxon>Acanthomorphata</taxon>
        <taxon>Ovalentaria</taxon>
        <taxon>Atherinomorphae</taxon>
        <taxon>Cyprinodontiformes</taxon>
        <taxon>Goodeidae</taxon>
        <taxon>Ilyodon</taxon>
    </lineage>
</organism>
<feature type="compositionally biased region" description="Polar residues" evidence="1">
    <location>
        <begin position="346"/>
        <end position="365"/>
    </location>
</feature>
<evidence type="ECO:0000313" key="3">
    <source>
        <dbReference type="Proteomes" id="UP001482620"/>
    </source>
</evidence>
<evidence type="ECO:0000313" key="2">
    <source>
        <dbReference type="EMBL" id="MEQ2224307.1"/>
    </source>
</evidence>
<accession>A0ABV0SWD1</accession>
<gene>
    <name evidence="2" type="ORF">ILYODFUR_006139</name>
</gene>
<keyword evidence="3" id="KW-1185">Reference proteome</keyword>
<sequence length="380" mass="41452">MEETSQQEKIQEPENKSQNEEEGGIRRRLRDRELLRKRKAEAEEKETNQVESQRKRSRAENNRGTKRRGRPRKSDPILQYPVIQEEAGDLAVVVVPAPADVISDQILSSQNTMLGVESQQVPNLDATPPVPVLELARNSVFGKLDVDSAPVPVQDSAQAVPVPVQASYAVPSPVQASYALPVPVKASCVVPIPAPALNDVPVQHQAPDDVPVQLQAPYDVPVQCQAPYDVPVQLQAPYDVPVQYQAPDDVPVQLQAPDDVPVQLQAPDDVPVPVQFPDTVLVQASSQDSVPAAALAPPSAPSRVETLYTESRGRETLDQVLIEDLGPDDEDDISPSQNNRADKGLNETQLMNTAEQNKTYSVPTLSSPPLPQEYLPGNQF</sequence>
<feature type="region of interest" description="Disordered" evidence="1">
    <location>
        <begin position="325"/>
        <end position="380"/>
    </location>
</feature>
<feature type="region of interest" description="Disordered" evidence="1">
    <location>
        <begin position="1"/>
        <end position="79"/>
    </location>
</feature>
<protein>
    <submittedName>
        <fullName evidence="2">Uncharacterized protein</fullName>
    </submittedName>
</protein>
<evidence type="ECO:0000256" key="1">
    <source>
        <dbReference type="SAM" id="MobiDB-lite"/>
    </source>
</evidence>
<proteinExistence type="predicted"/>